<feature type="binding site" evidence="6">
    <location>
        <position position="42"/>
    </location>
    <ligand>
        <name>ATP</name>
        <dbReference type="ChEBI" id="CHEBI:30616"/>
    </ligand>
</feature>
<organism evidence="9">
    <name type="scientific">Tetraselmis sp. GSL018</name>
    <dbReference type="NCBI Taxonomy" id="582737"/>
    <lineage>
        <taxon>Eukaryota</taxon>
        <taxon>Viridiplantae</taxon>
        <taxon>Chlorophyta</taxon>
        <taxon>core chlorophytes</taxon>
        <taxon>Chlorodendrophyceae</taxon>
        <taxon>Chlorodendrales</taxon>
        <taxon>Chlorodendraceae</taxon>
        <taxon>Tetraselmis</taxon>
    </lineage>
</organism>
<feature type="non-terminal residue" evidence="9">
    <location>
        <position position="1"/>
    </location>
</feature>
<feature type="region of interest" description="Disordered" evidence="7">
    <location>
        <begin position="278"/>
        <end position="349"/>
    </location>
</feature>
<proteinExistence type="predicted"/>
<dbReference type="GO" id="GO:0005524">
    <property type="term" value="F:ATP binding"/>
    <property type="evidence" value="ECO:0007669"/>
    <property type="project" value="UniProtKB-UniRule"/>
</dbReference>
<dbReference type="InterPro" id="IPR011009">
    <property type="entry name" value="Kinase-like_dom_sf"/>
</dbReference>
<dbReference type="PANTHER" id="PTHR24345:SF91">
    <property type="entry name" value="SERINE_THREONINE-PROTEIN KINASE PLK4"/>
    <property type="match status" value="1"/>
</dbReference>
<dbReference type="AlphaFoldDB" id="A0A061SC26"/>
<keyword evidence="4 9" id="KW-0418">Kinase</keyword>
<dbReference type="PANTHER" id="PTHR24345">
    <property type="entry name" value="SERINE/THREONINE-PROTEIN KINASE PLK"/>
    <property type="match status" value="1"/>
</dbReference>
<dbReference type="GO" id="GO:0004674">
    <property type="term" value="F:protein serine/threonine kinase activity"/>
    <property type="evidence" value="ECO:0007669"/>
    <property type="project" value="UniProtKB-KW"/>
</dbReference>
<dbReference type="GO" id="GO:0005634">
    <property type="term" value="C:nucleus"/>
    <property type="evidence" value="ECO:0007669"/>
    <property type="project" value="TreeGrafter"/>
</dbReference>
<evidence type="ECO:0000313" key="9">
    <source>
        <dbReference type="EMBL" id="JAC80579.1"/>
    </source>
</evidence>
<evidence type="ECO:0000259" key="8">
    <source>
        <dbReference type="PROSITE" id="PS50011"/>
    </source>
</evidence>
<sequence>DSELSVQNFEDVYVKKNVLGEGGFGQVYLVEQKETGSEYACKFVPADDAEMIELLQREVLNHHQLGLHPNIVAFKEIIRAPPDDIAIVMEYCPGGDLYDYVRSKRRLTEEETRPLFRQILKGLYWCHKQGIVNRDIKLDNVLLDSEKKLAKICDFGHSKNLLCNSVAKTALGTPGYIAPEVMTSPDSYDGNQADVWSLGCMLYIMLCGKFPFMDKRQDLQVIVRKSLRGEYTEPMHVSEDCRDILRCMLNPDPAKRSSMRDLVRHNWTVADIKPKSSNIKSDSAVSDEKSQNATGQESGEASGGFQEPDLYLEAETEGVPGRMVTMDPPEANACEGADGASRRKKSALSKLTPRRIKEFFKNLSR</sequence>
<dbReference type="Gene3D" id="1.10.510.10">
    <property type="entry name" value="Transferase(Phosphotransferase) domain 1"/>
    <property type="match status" value="1"/>
</dbReference>
<keyword evidence="3 6" id="KW-0547">Nucleotide-binding</keyword>
<evidence type="ECO:0000256" key="3">
    <source>
        <dbReference type="ARBA" id="ARBA00022741"/>
    </source>
</evidence>
<dbReference type="EMBL" id="GBEZ01004655">
    <property type="protein sequence ID" value="JAC80579.1"/>
    <property type="molecule type" value="Transcribed_RNA"/>
</dbReference>
<name>A0A061SC26_9CHLO</name>
<accession>A0A061SC26</accession>
<protein>
    <submittedName>
        <fullName evidence="9">Kinase-like protein</fullName>
    </submittedName>
</protein>
<dbReference type="InterPro" id="IPR000719">
    <property type="entry name" value="Prot_kinase_dom"/>
</dbReference>
<dbReference type="CDD" id="cd14003">
    <property type="entry name" value="STKc_AMPK-like"/>
    <property type="match status" value="1"/>
</dbReference>
<dbReference type="SUPFAM" id="SSF56112">
    <property type="entry name" value="Protein kinase-like (PK-like)"/>
    <property type="match status" value="1"/>
</dbReference>
<keyword evidence="5 6" id="KW-0067">ATP-binding</keyword>
<dbReference type="FunFam" id="1.10.510.10:FF:000571">
    <property type="entry name" value="Maternal embryonic leucine zipper kinase"/>
    <property type="match status" value="1"/>
</dbReference>
<dbReference type="SMART" id="SM00220">
    <property type="entry name" value="S_TKc"/>
    <property type="match status" value="1"/>
</dbReference>
<evidence type="ECO:0000256" key="5">
    <source>
        <dbReference type="ARBA" id="ARBA00022840"/>
    </source>
</evidence>
<evidence type="ECO:0000256" key="2">
    <source>
        <dbReference type="ARBA" id="ARBA00022679"/>
    </source>
</evidence>
<evidence type="ECO:0000256" key="1">
    <source>
        <dbReference type="ARBA" id="ARBA00022527"/>
    </source>
</evidence>
<dbReference type="InterPro" id="IPR017441">
    <property type="entry name" value="Protein_kinase_ATP_BS"/>
</dbReference>
<keyword evidence="1" id="KW-0723">Serine/threonine-protein kinase</keyword>
<evidence type="ECO:0000256" key="4">
    <source>
        <dbReference type="ARBA" id="ARBA00022777"/>
    </source>
</evidence>
<dbReference type="PROSITE" id="PS00107">
    <property type="entry name" value="PROTEIN_KINASE_ATP"/>
    <property type="match status" value="1"/>
</dbReference>
<dbReference type="PROSITE" id="PS50011">
    <property type="entry name" value="PROTEIN_KINASE_DOM"/>
    <property type="match status" value="1"/>
</dbReference>
<reference evidence="9" key="1">
    <citation type="submission" date="2014-05" db="EMBL/GenBank/DDBJ databases">
        <title>The transcriptome of the halophilic microalga Tetraselmis sp. GSL018 isolated from the Great Salt Lake, Utah.</title>
        <authorList>
            <person name="Jinkerson R.E."/>
            <person name="D'Adamo S."/>
            <person name="Posewitz M.C."/>
        </authorList>
    </citation>
    <scope>NUCLEOTIDE SEQUENCE</scope>
    <source>
        <strain evidence="9">GSL018</strain>
    </source>
</reference>
<feature type="domain" description="Protein kinase" evidence="8">
    <location>
        <begin position="13"/>
        <end position="268"/>
    </location>
</feature>
<gene>
    <name evidence="9" type="ORF">TSPGSL018_9950</name>
</gene>
<evidence type="ECO:0000256" key="6">
    <source>
        <dbReference type="PROSITE-ProRule" id="PRU10141"/>
    </source>
</evidence>
<keyword evidence="2" id="KW-0808">Transferase</keyword>
<dbReference type="Pfam" id="PF00069">
    <property type="entry name" value="Pkinase"/>
    <property type="match status" value="1"/>
</dbReference>
<evidence type="ECO:0000256" key="7">
    <source>
        <dbReference type="SAM" id="MobiDB-lite"/>
    </source>
</evidence>